<feature type="region of interest" description="Disordered" evidence="8">
    <location>
        <begin position="1"/>
        <end position="22"/>
    </location>
</feature>
<accession>A0A813QTK3</accession>
<evidence type="ECO:0000313" key="13">
    <source>
        <dbReference type="Proteomes" id="UP000663870"/>
    </source>
</evidence>
<dbReference type="AlphaFoldDB" id="A0A813QTK3"/>
<evidence type="ECO:0000313" key="12">
    <source>
        <dbReference type="EMBL" id="CAF0783046.1"/>
    </source>
</evidence>
<dbReference type="GO" id="GO:0031849">
    <property type="term" value="F:olfactory receptor binding"/>
    <property type="evidence" value="ECO:0007669"/>
    <property type="project" value="TreeGrafter"/>
</dbReference>
<evidence type="ECO:0000256" key="1">
    <source>
        <dbReference type="ARBA" id="ARBA00004167"/>
    </source>
</evidence>
<evidence type="ECO:0000313" key="10">
    <source>
        <dbReference type="EMBL" id="CAF0772084.1"/>
    </source>
</evidence>
<evidence type="ECO:0000259" key="9">
    <source>
        <dbReference type="SMART" id="SM01328"/>
    </source>
</evidence>
<dbReference type="InterPro" id="IPR026096">
    <property type="entry name" value="R-trans_p"/>
</dbReference>
<dbReference type="Proteomes" id="UP000663854">
    <property type="component" value="Unassembled WGS sequence"/>
</dbReference>
<name>A0A813QTK3_9BILA</name>
<reference evidence="11" key="1">
    <citation type="submission" date="2021-02" db="EMBL/GenBank/DDBJ databases">
        <authorList>
            <person name="Nowell W R."/>
        </authorList>
    </citation>
    <scope>NUCLEOTIDE SEQUENCE</scope>
</reference>
<evidence type="ECO:0000256" key="7">
    <source>
        <dbReference type="ARBA" id="ARBA00023136"/>
    </source>
</evidence>
<comment type="caution">
    <text evidence="11">The sequence shown here is derived from an EMBL/GenBank/DDBJ whole genome shotgun (WGS) entry which is preliminary data.</text>
</comment>
<keyword evidence="2" id="KW-0812">Transmembrane</keyword>
<dbReference type="EMBL" id="CAJNOL010000036">
    <property type="protein sequence ID" value="CAF0773039.1"/>
    <property type="molecule type" value="Genomic_DNA"/>
</dbReference>
<dbReference type="GO" id="GO:0051205">
    <property type="term" value="P:protein insertion into membrane"/>
    <property type="evidence" value="ECO:0007669"/>
    <property type="project" value="TreeGrafter"/>
</dbReference>
<evidence type="ECO:0000256" key="6">
    <source>
        <dbReference type="ARBA" id="ARBA00022989"/>
    </source>
</evidence>
<sequence length="328" mass="37779">MTGSLLLHRQHSSAAGYSSTDKMTRSKLRRWSSAENHNIIEITSDNDHRHIGELLNKHDQITSDNDSGIEDFDQQVINLVPSQSNNIDDDEPSTQFGACDDEDFEINQILNVSEQLIYQQPFDLYNDVCLAANVPDSEKKNICSNACEIFHGEFARDIICPLAINYPNIQYYLFSENEVHSDPCKWPGFAFVKLDNAKAQFKCPNTCCGRLWTSMRARISFKISRPQSNGFVILKIFGQICQQCETVADPLWYTEEICRVMKNLTQSIFNEFFPKMIHYNVLQGTKMIQNMNRITQRPRHDPNQRIGKMRAPHDKFHCEACQHGLCFI</sequence>
<evidence type="ECO:0000256" key="5">
    <source>
        <dbReference type="ARBA" id="ARBA00022833"/>
    </source>
</evidence>
<evidence type="ECO:0000313" key="11">
    <source>
        <dbReference type="EMBL" id="CAF0773039.1"/>
    </source>
</evidence>
<keyword evidence="3" id="KW-0479">Metal-binding</keyword>
<evidence type="ECO:0000256" key="8">
    <source>
        <dbReference type="SAM" id="MobiDB-lite"/>
    </source>
</evidence>
<feature type="compositionally biased region" description="Polar residues" evidence="8">
    <location>
        <begin position="12"/>
        <end position="21"/>
    </location>
</feature>
<dbReference type="EMBL" id="CAJNOL010000035">
    <property type="protein sequence ID" value="CAF0772084.1"/>
    <property type="molecule type" value="Genomic_DNA"/>
</dbReference>
<dbReference type="PANTHER" id="PTHR14402:SF10">
    <property type="entry name" value="3CXXC-TYPE DOMAIN-CONTAINING PROTEIN"/>
    <property type="match status" value="1"/>
</dbReference>
<dbReference type="Pfam" id="PF13695">
    <property type="entry name" value="Zn_ribbon_3CxxC"/>
    <property type="match status" value="1"/>
</dbReference>
<comment type="subcellular location">
    <subcellularLocation>
        <location evidence="1">Membrane</location>
        <topology evidence="1">Single-pass membrane protein</topology>
    </subcellularLocation>
</comment>
<organism evidence="11 13">
    <name type="scientific">Rotaria sordida</name>
    <dbReference type="NCBI Taxonomy" id="392033"/>
    <lineage>
        <taxon>Eukaryota</taxon>
        <taxon>Metazoa</taxon>
        <taxon>Spiralia</taxon>
        <taxon>Gnathifera</taxon>
        <taxon>Rotifera</taxon>
        <taxon>Eurotatoria</taxon>
        <taxon>Bdelloidea</taxon>
        <taxon>Philodinida</taxon>
        <taxon>Philodinidae</taxon>
        <taxon>Rotaria</taxon>
    </lineage>
</organism>
<dbReference type="GO" id="GO:0016020">
    <property type="term" value="C:membrane"/>
    <property type="evidence" value="ECO:0007669"/>
    <property type="project" value="UniProtKB-SubCell"/>
</dbReference>
<keyword evidence="5" id="KW-0862">Zinc</keyword>
<keyword evidence="7" id="KW-0472">Membrane</keyword>
<dbReference type="InterPro" id="IPR027377">
    <property type="entry name" value="ZAR1/RTP1-5-like_Znf-3CxxC"/>
</dbReference>
<dbReference type="PANTHER" id="PTHR14402">
    <property type="entry name" value="RECEPTOR TRANSPORTING PROTEIN"/>
    <property type="match status" value="1"/>
</dbReference>
<keyword evidence="4" id="KW-0863">Zinc-finger</keyword>
<feature type="domain" description="3CxxC-type" evidence="9">
    <location>
        <begin position="196"/>
        <end position="324"/>
    </location>
</feature>
<gene>
    <name evidence="10" type="ORF">JXQ802_LOCUS2767</name>
    <name evidence="11" type="ORF">JXQ802_LOCUS2818</name>
    <name evidence="12" type="ORF">PYM288_LOCUS3723</name>
</gene>
<evidence type="ECO:0000256" key="2">
    <source>
        <dbReference type="ARBA" id="ARBA00022692"/>
    </source>
</evidence>
<protein>
    <recommendedName>
        <fullName evidence="9">3CxxC-type domain-containing protein</fullName>
    </recommendedName>
</protein>
<proteinExistence type="predicted"/>
<dbReference type="SMART" id="SM01328">
    <property type="entry name" value="zf-3CxxC"/>
    <property type="match status" value="1"/>
</dbReference>
<evidence type="ECO:0000256" key="4">
    <source>
        <dbReference type="ARBA" id="ARBA00022771"/>
    </source>
</evidence>
<dbReference type="GO" id="GO:0006612">
    <property type="term" value="P:protein targeting to membrane"/>
    <property type="evidence" value="ECO:0007669"/>
    <property type="project" value="TreeGrafter"/>
</dbReference>
<evidence type="ECO:0000256" key="3">
    <source>
        <dbReference type="ARBA" id="ARBA00022723"/>
    </source>
</evidence>
<dbReference type="EMBL" id="CAJNOH010000030">
    <property type="protein sequence ID" value="CAF0783046.1"/>
    <property type="molecule type" value="Genomic_DNA"/>
</dbReference>
<dbReference type="Proteomes" id="UP000663870">
    <property type="component" value="Unassembled WGS sequence"/>
</dbReference>
<keyword evidence="6" id="KW-1133">Transmembrane helix</keyword>
<dbReference type="GO" id="GO:0008270">
    <property type="term" value="F:zinc ion binding"/>
    <property type="evidence" value="ECO:0007669"/>
    <property type="project" value="UniProtKB-KW"/>
</dbReference>
<keyword evidence="13" id="KW-1185">Reference proteome</keyword>